<proteinExistence type="inferred from homology"/>
<comment type="similarity">
    <text evidence="2 6">Belongs to the iron/ascorbate-dependent oxidoreductase family.</text>
</comment>
<dbReference type="Gramene" id="TRITD3Bv1G245440.1">
    <property type="protein sequence ID" value="TRITD3Bv1G245440.1"/>
    <property type="gene ID" value="TRITD3Bv1G245440"/>
</dbReference>
<evidence type="ECO:0000256" key="1">
    <source>
        <dbReference type="ARBA" id="ARBA00001962"/>
    </source>
</evidence>
<evidence type="ECO:0000256" key="2">
    <source>
        <dbReference type="ARBA" id="ARBA00008056"/>
    </source>
</evidence>
<dbReference type="InterPro" id="IPR044861">
    <property type="entry name" value="IPNS-like_FE2OG_OXY"/>
</dbReference>
<comment type="cofactor">
    <cofactor evidence="1">
        <name>Fe cation</name>
        <dbReference type="ChEBI" id="CHEBI:24875"/>
    </cofactor>
</comment>
<dbReference type="AlphaFoldDB" id="A0A9R1QWU0"/>
<keyword evidence="9" id="KW-1185">Reference proteome</keyword>
<accession>A0A9R1QWU0</accession>
<keyword evidence="5 6" id="KW-0408">Iron</keyword>
<evidence type="ECO:0000256" key="4">
    <source>
        <dbReference type="ARBA" id="ARBA00023002"/>
    </source>
</evidence>
<dbReference type="InterPro" id="IPR027443">
    <property type="entry name" value="IPNS-like_sf"/>
</dbReference>
<evidence type="ECO:0000313" key="9">
    <source>
        <dbReference type="Proteomes" id="UP000324705"/>
    </source>
</evidence>
<dbReference type="PANTHER" id="PTHR47991">
    <property type="entry name" value="OXOGLUTARATE/IRON-DEPENDENT DIOXYGENASE"/>
    <property type="match status" value="1"/>
</dbReference>
<evidence type="ECO:0000259" key="7">
    <source>
        <dbReference type="PROSITE" id="PS51471"/>
    </source>
</evidence>
<dbReference type="PROSITE" id="PS51471">
    <property type="entry name" value="FE2OG_OXY"/>
    <property type="match status" value="1"/>
</dbReference>
<dbReference type="SUPFAM" id="SSF51197">
    <property type="entry name" value="Clavaminate synthase-like"/>
    <property type="match status" value="1"/>
</dbReference>
<gene>
    <name evidence="8" type="ORF">TRITD_3Bv1G245440</name>
</gene>
<keyword evidence="3 6" id="KW-0479">Metal-binding</keyword>
<keyword evidence="4 6" id="KW-0560">Oxidoreductase</keyword>
<dbReference type="GO" id="GO:0046872">
    <property type="term" value="F:metal ion binding"/>
    <property type="evidence" value="ECO:0007669"/>
    <property type="project" value="UniProtKB-KW"/>
</dbReference>
<feature type="domain" description="Fe2OG dioxygenase" evidence="7">
    <location>
        <begin position="199"/>
        <end position="299"/>
    </location>
</feature>
<dbReference type="Proteomes" id="UP000324705">
    <property type="component" value="Chromosome 3B"/>
</dbReference>
<dbReference type="InterPro" id="IPR050295">
    <property type="entry name" value="Plant_2OG-oxidoreductases"/>
</dbReference>
<sequence>MESPTMKLICDLPSANSIPDNYVLPLEKRPCNQELGDDLSVTLPVIDLQETLGHGRQQIIGEIMEAGKEFGFFQVVNHGVEEDVIKGFREAATEFFRMPEEAKLKYYSTDMSKAFRVFSGSITSHTDTNDIRYWRDCLKIRCYPVDKLMHHWPSQPEMFRERLAKYAVAVKELGRRLLGLIAEGLGLANHEFFEGGLTGGDMMMNVNYYPACPDPSLTLGIRPHSDRFILTVLSQGDVSGLQASYKGRWIRVQPIHNAFVINFGFQMEIVTNGVLKSVEHRVLTNSATGRLTVATFTRPSMDCMIGPAPGVVNEGTNSPKYRTFTGDEFTEAFEATTGRREPLLDFFKIRHTQ</sequence>
<name>A0A9R1QWU0_TRITD</name>
<protein>
    <recommendedName>
        <fullName evidence="7">Fe2OG dioxygenase domain-containing protein</fullName>
    </recommendedName>
</protein>
<reference evidence="8 9" key="1">
    <citation type="submission" date="2017-09" db="EMBL/GenBank/DDBJ databases">
        <authorList>
            <consortium name="International Durum Wheat Genome Sequencing Consortium (IDWGSC)"/>
            <person name="Milanesi L."/>
        </authorList>
    </citation>
    <scope>NUCLEOTIDE SEQUENCE [LARGE SCALE GENOMIC DNA]</scope>
    <source>
        <strain evidence="9">cv. Svevo</strain>
    </source>
</reference>
<evidence type="ECO:0000256" key="5">
    <source>
        <dbReference type="ARBA" id="ARBA00023004"/>
    </source>
</evidence>
<dbReference type="InterPro" id="IPR026992">
    <property type="entry name" value="DIOX_N"/>
</dbReference>
<evidence type="ECO:0000256" key="6">
    <source>
        <dbReference type="RuleBase" id="RU003682"/>
    </source>
</evidence>
<dbReference type="Gene3D" id="2.60.120.330">
    <property type="entry name" value="B-lactam Antibiotic, Isopenicillin N Synthase, Chain"/>
    <property type="match status" value="1"/>
</dbReference>
<organism evidence="8 9">
    <name type="scientific">Triticum turgidum subsp. durum</name>
    <name type="common">Durum wheat</name>
    <name type="synonym">Triticum durum</name>
    <dbReference type="NCBI Taxonomy" id="4567"/>
    <lineage>
        <taxon>Eukaryota</taxon>
        <taxon>Viridiplantae</taxon>
        <taxon>Streptophyta</taxon>
        <taxon>Embryophyta</taxon>
        <taxon>Tracheophyta</taxon>
        <taxon>Spermatophyta</taxon>
        <taxon>Magnoliopsida</taxon>
        <taxon>Liliopsida</taxon>
        <taxon>Poales</taxon>
        <taxon>Poaceae</taxon>
        <taxon>BOP clade</taxon>
        <taxon>Pooideae</taxon>
        <taxon>Triticodae</taxon>
        <taxon>Triticeae</taxon>
        <taxon>Triticinae</taxon>
        <taxon>Triticum</taxon>
    </lineage>
</organism>
<dbReference type="EMBL" id="LT934116">
    <property type="protein sequence ID" value="VAH84203.1"/>
    <property type="molecule type" value="Genomic_DNA"/>
</dbReference>
<evidence type="ECO:0000256" key="3">
    <source>
        <dbReference type="ARBA" id="ARBA00022723"/>
    </source>
</evidence>
<dbReference type="InterPro" id="IPR005123">
    <property type="entry name" value="Oxoglu/Fe-dep_dioxygenase_dom"/>
</dbReference>
<dbReference type="Pfam" id="PF14226">
    <property type="entry name" value="DIOX_N"/>
    <property type="match status" value="1"/>
</dbReference>
<dbReference type="Pfam" id="PF03171">
    <property type="entry name" value="2OG-FeII_Oxy"/>
    <property type="match status" value="1"/>
</dbReference>
<dbReference type="GO" id="GO:0016491">
    <property type="term" value="F:oxidoreductase activity"/>
    <property type="evidence" value="ECO:0007669"/>
    <property type="project" value="UniProtKB-KW"/>
</dbReference>
<dbReference type="OMA" id="CHPLERC"/>
<evidence type="ECO:0000313" key="8">
    <source>
        <dbReference type="EMBL" id="VAH84203.1"/>
    </source>
</evidence>